<dbReference type="AlphaFoldDB" id="A0A3S1FF83"/>
<keyword evidence="2" id="KW-1185">Reference proteome</keyword>
<dbReference type="STRING" id="211165.GCA_000317285_01780"/>
<proteinExistence type="predicted"/>
<comment type="caution">
    <text evidence="1">The sequence shown here is derived from an EMBL/GenBank/DDBJ whole genome shotgun (WGS) entry which is preliminary data.</text>
</comment>
<gene>
    <name evidence="1" type="ORF">PCC6912_39510</name>
</gene>
<reference evidence="1 2" key="1">
    <citation type="journal article" date="2019" name="Genome Biol. Evol.">
        <title>Day and night: Metabolic profiles and evolutionary relationships of six axenic non-marine cyanobacteria.</title>
        <authorList>
            <person name="Will S.E."/>
            <person name="Henke P."/>
            <person name="Boedeker C."/>
            <person name="Huang S."/>
            <person name="Brinkmann H."/>
            <person name="Rohde M."/>
            <person name="Jarek M."/>
            <person name="Friedl T."/>
            <person name="Seufert S."/>
            <person name="Schumacher M."/>
            <person name="Overmann J."/>
            <person name="Neumann-Schaal M."/>
            <person name="Petersen J."/>
        </authorList>
    </citation>
    <scope>NUCLEOTIDE SEQUENCE [LARGE SCALE GENOMIC DNA]</scope>
    <source>
        <strain evidence="1 2">PCC 6912</strain>
    </source>
</reference>
<evidence type="ECO:0000313" key="1">
    <source>
        <dbReference type="EMBL" id="RUR76992.1"/>
    </source>
</evidence>
<protein>
    <submittedName>
        <fullName evidence="1">Uncharacterized protein</fullName>
    </submittedName>
</protein>
<evidence type="ECO:0000313" key="2">
    <source>
        <dbReference type="Proteomes" id="UP000268857"/>
    </source>
</evidence>
<dbReference type="EMBL" id="RSCJ01000018">
    <property type="protein sequence ID" value="RUR76992.1"/>
    <property type="molecule type" value="Genomic_DNA"/>
</dbReference>
<sequence>MTAEGMDLQLVRKIVDLNKEGDRLWGGLKHNNLSIYIDKVVGLFVDMKLPAAVIIIDNIHQSRAEAIQTLLKEKQFSIPTQVRINFLDGSDLVAQFGKKKEVV</sequence>
<dbReference type="Proteomes" id="UP000268857">
    <property type="component" value="Unassembled WGS sequence"/>
</dbReference>
<accession>A0A3S1FF83</accession>
<organism evidence="1 2">
    <name type="scientific">Chlorogloeopsis fritschii PCC 6912</name>
    <dbReference type="NCBI Taxonomy" id="211165"/>
    <lineage>
        <taxon>Bacteria</taxon>
        <taxon>Bacillati</taxon>
        <taxon>Cyanobacteriota</taxon>
        <taxon>Cyanophyceae</taxon>
        <taxon>Nostocales</taxon>
        <taxon>Chlorogloeopsidaceae</taxon>
        <taxon>Chlorogloeopsis</taxon>
    </lineage>
</organism>
<dbReference type="RefSeq" id="WP_016879432.1">
    <property type="nucleotide sequence ID" value="NZ_AJLN01000059.1"/>
</dbReference>
<name>A0A3S1FF83_CHLFR</name>